<dbReference type="OrthoDB" id="9793489at2"/>
<evidence type="ECO:0000259" key="3">
    <source>
        <dbReference type="Pfam" id="PF00144"/>
    </source>
</evidence>
<dbReference type="Proteomes" id="UP000238882">
    <property type="component" value="Unassembled WGS sequence"/>
</dbReference>
<accession>A0A2S7WKV7</accession>
<comment type="caution">
    <text evidence="4">The sequence shown here is derived from an EMBL/GenBank/DDBJ whole genome shotgun (WGS) entry which is preliminary data.</text>
</comment>
<dbReference type="Pfam" id="PF00144">
    <property type="entry name" value="Beta-lactamase"/>
    <property type="match status" value="1"/>
</dbReference>
<sequence length="481" mass="55004">MKTNVSLKKCLIIILFIPITIFSQRNLPIQKDFPLGKKGEVLKTFIEVINSQKNEVELLNTNSSKKNRNEVSEQIYELKALTGGITFKGIFKSRRLQENQTILIIEDKNYTLWRGISITFDNKTDYNIESFSQRLFPKQDEEREISSSKMIKIISKRVKKLADKDLFSGAVLVAKGNEILYKKAFGEASKRYHIANNLDTKFNIASVGKMFTGVSIMQLKEKGKLKIENTIDNYIAESWLPKEISKQITIHHLLTHTSGLGNYFNEKFINSSKENFRNINDFKSLIVNDTLKFEPGKGYYYSNIGVLLLGVIIEKLSGLDYETYIKENIHKPSNMTNSGFFDMDEPVENLAIGYIKTRENKYGWKNNLFKHVIKGGPAGGGFSTVTDLYNFMLALKNEKLVSKQSLELLWKRNTPYRYGYCFEVKNTKIGKQVGHSGGFAGINSEVIYDTSKDYISVVLSNYETGINTSNFIRELLNRVED</sequence>
<dbReference type="InterPro" id="IPR001466">
    <property type="entry name" value="Beta-lactam-related"/>
</dbReference>
<dbReference type="Gene3D" id="3.40.710.10">
    <property type="entry name" value="DD-peptidase/beta-lactamase superfamily"/>
    <property type="match status" value="1"/>
</dbReference>
<keyword evidence="5" id="KW-1185">Reference proteome</keyword>
<proteinExistence type="predicted"/>
<reference evidence="4 5" key="1">
    <citation type="submission" date="2016-12" db="EMBL/GenBank/DDBJ databases">
        <title>Trade-off between light-utilization and light-protection in marine flavobacteria.</title>
        <authorList>
            <person name="Kumagai Y."/>
            <person name="Yoshizawa S."/>
            <person name="Kogure K."/>
            <person name="Iwasaki W."/>
        </authorList>
    </citation>
    <scope>NUCLEOTIDE SEQUENCE [LARGE SCALE GENOMIC DNA]</scope>
    <source>
        <strain evidence="4 5">NBRC 108759</strain>
    </source>
</reference>
<name>A0A2S7WKV7_9FLAO</name>
<dbReference type="RefSeq" id="WP_105014824.1">
    <property type="nucleotide sequence ID" value="NZ_MSCN01000001.1"/>
</dbReference>
<gene>
    <name evidence="4" type="ORF">BTO18_03110</name>
</gene>
<evidence type="ECO:0000256" key="1">
    <source>
        <dbReference type="ARBA" id="ARBA00004370"/>
    </source>
</evidence>
<dbReference type="PANTHER" id="PTHR46825:SF11">
    <property type="entry name" value="PENICILLIN-BINDING PROTEIN 4"/>
    <property type="match status" value="1"/>
</dbReference>
<evidence type="ECO:0000313" key="5">
    <source>
        <dbReference type="Proteomes" id="UP000238882"/>
    </source>
</evidence>
<evidence type="ECO:0000256" key="2">
    <source>
        <dbReference type="ARBA" id="ARBA00023136"/>
    </source>
</evidence>
<dbReference type="GO" id="GO:0016020">
    <property type="term" value="C:membrane"/>
    <property type="evidence" value="ECO:0007669"/>
    <property type="project" value="UniProtKB-SubCell"/>
</dbReference>
<dbReference type="InterPro" id="IPR050491">
    <property type="entry name" value="AmpC-like"/>
</dbReference>
<keyword evidence="2" id="KW-0472">Membrane</keyword>
<comment type="subcellular location">
    <subcellularLocation>
        <location evidence="1">Membrane</location>
    </subcellularLocation>
</comment>
<dbReference type="AlphaFoldDB" id="A0A2S7WKV7"/>
<dbReference type="SUPFAM" id="SSF56601">
    <property type="entry name" value="beta-lactamase/transpeptidase-like"/>
    <property type="match status" value="1"/>
</dbReference>
<feature type="domain" description="Beta-lactamase-related" evidence="3">
    <location>
        <begin position="161"/>
        <end position="465"/>
    </location>
</feature>
<protein>
    <recommendedName>
        <fullName evidence="3">Beta-lactamase-related domain-containing protein</fullName>
    </recommendedName>
</protein>
<dbReference type="EMBL" id="MSCN01000001">
    <property type="protein sequence ID" value="PQJ78240.1"/>
    <property type="molecule type" value="Genomic_DNA"/>
</dbReference>
<evidence type="ECO:0000313" key="4">
    <source>
        <dbReference type="EMBL" id="PQJ78240.1"/>
    </source>
</evidence>
<organism evidence="4 5">
    <name type="scientific">Polaribacter porphyrae</name>
    <dbReference type="NCBI Taxonomy" id="1137780"/>
    <lineage>
        <taxon>Bacteria</taxon>
        <taxon>Pseudomonadati</taxon>
        <taxon>Bacteroidota</taxon>
        <taxon>Flavobacteriia</taxon>
        <taxon>Flavobacteriales</taxon>
        <taxon>Flavobacteriaceae</taxon>
    </lineage>
</organism>
<dbReference type="PANTHER" id="PTHR46825">
    <property type="entry name" value="D-ALANYL-D-ALANINE-CARBOXYPEPTIDASE/ENDOPEPTIDASE AMPH"/>
    <property type="match status" value="1"/>
</dbReference>
<dbReference type="InterPro" id="IPR012338">
    <property type="entry name" value="Beta-lactam/transpept-like"/>
</dbReference>